<feature type="transmembrane region" description="Helical" evidence="1">
    <location>
        <begin position="97"/>
        <end position="125"/>
    </location>
</feature>
<keyword evidence="1" id="KW-1133">Transmembrane helix</keyword>
<sequence length="651" mass="71592">MAYAVITEDEDLNEDNRTVNNSGDVSPSRRHGPSRLAAIGWSLFFATFPMLTLTIVLLALVYKNRVDVNSAPHPKLSSASLRQDLSSTYYINLSSTFLIFMSSWCSSFAPLCASMLLTLASYPICKAYLRKIKADKEQALPTPYQFSLIVRFLNGGSFGALWFWLLYCVGWRRRQGQSAPVKQVATATILTILLGFLVFLADTWLHVSTESVNVPVFDTKSSLPCLSFGIADDSLGGCLFGNESSCPVVRPPNTPGIEAVPLDTIRKADVVMQVLSNISTLTTVRPFTDERRGTFAYFAPPSDDGLSSTDYTAHTYAMQTNCKPASRQCRLEATPESEVTFNCSSEFHHTFNISRNARETYAQESLLIRRYFSKPVWWMPAKSDPKLLGLQGRIDTMFGAPINGSTYFGWTPFASTNLASTTLHDDPETLSPANGSFATVLLCNSSTFNVIYDSINGSITRFDTTPTQLSMAAMLFLPITWSLGGDIPLQAAAQTAIGTSNSAQEVAQKFAISFSTTALSLAAGTIKCNPAQVAQRHTVRLLTKMEPAPFYTLLAINLLFVIAGIVLAILAVRAMSDPTVHDLQNRLSVFGVVADRFEGPRARWNAKDMDKLFEESDGIEAPRVVVVPTIEGGLKFSLRRRDAKVDERDYD</sequence>
<reference evidence="2" key="1">
    <citation type="journal article" date="2020" name="Stud. Mycol.">
        <title>101 Dothideomycetes genomes: a test case for predicting lifestyles and emergence of pathogens.</title>
        <authorList>
            <person name="Haridas S."/>
            <person name="Albert R."/>
            <person name="Binder M."/>
            <person name="Bloem J."/>
            <person name="Labutti K."/>
            <person name="Salamov A."/>
            <person name="Andreopoulos B."/>
            <person name="Baker S."/>
            <person name="Barry K."/>
            <person name="Bills G."/>
            <person name="Bluhm B."/>
            <person name="Cannon C."/>
            <person name="Castanera R."/>
            <person name="Culley D."/>
            <person name="Daum C."/>
            <person name="Ezra D."/>
            <person name="Gonzalez J."/>
            <person name="Henrissat B."/>
            <person name="Kuo A."/>
            <person name="Liang C."/>
            <person name="Lipzen A."/>
            <person name="Lutzoni F."/>
            <person name="Magnuson J."/>
            <person name="Mondo S."/>
            <person name="Nolan M."/>
            <person name="Ohm R."/>
            <person name="Pangilinan J."/>
            <person name="Park H.-J."/>
            <person name="Ramirez L."/>
            <person name="Alfaro M."/>
            <person name="Sun H."/>
            <person name="Tritt A."/>
            <person name="Yoshinaga Y."/>
            <person name="Zwiers L.-H."/>
            <person name="Turgeon B."/>
            <person name="Goodwin S."/>
            <person name="Spatafora J."/>
            <person name="Crous P."/>
            <person name="Grigoriev I."/>
        </authorList>
    </citation>
    <scope>NUCLEOTIDE SEQUENCE</scope>
    <source>
        <strain evidence="2">CBS 260.36</strain>
    </source>
</reference>
<proteinExistence type="predicted"/>
<comment type="caution">
    <text evidence="2">The sequence shown here is derived from an EMBL/GenBank/DDBJ whole genome shotgun (WGS) entry which is preliminary data.</text>
</comment>
<name>A0A9P4J5H3_9PEZI</name>
<dbReference type="OrthoDB" id="3344043at2759"/>
<feature type="transmembrane region" description="Helical" evidence="1">
    <location>
        <begin position="36"/>
        <end position="62"/>
    </location>
</feature>
<organism evidence="2 3">
    <name type="scientific">Myriangium duriaei CBS 260.36</name>
    <dbReference type="NCBI Taxonomy" id="1168546"/>
    <lineage>
        <taxon>Eukaryota</taxon>
        <taxon>Fungi</taxon>
        <taxon>Dikarya</taxon>
        <taxon>Ascomycota</taxon>
        <taxon>Pezizomycotina</taxon>
        <taxon>Dothideomycetes</taxon>
        <taxon>Dothideomycetidae</taxon>
        <taxon>Myriangiales</taxon>
        <taxon>Myriangiaceae</taxon>
        <taxon>Myriangium</taxon>
    </lineage>
</organism>
<keyword evidence="1" id="KW-0812">Transmembrane</keyword>
<evidence type="ECO:0000313" key="3">
    <source>
        <dbReference type="Proteomes" id="UP000799439"/>
    </source>
</evidence>
<feature type="transmembrane region" description="Helical" evidence="1">
    <location>
        <begin position="550"/>
        <end position="572"/>
    </location>
</feature>
<protein>
    <submittedName>
        <fullName evidence="2">Uncharacterized protein</fullName>
    </submittedName>
</protein>
<keyword evidence="3" id="KW-1185">Reference proteome</keyword>
<feature type="transmembrane region" description="Helical" evidence="1">
    <location>
        <begin position="185"/>
        <end position="205"/>
    </location>
</feature>
<feature type="transmembrane region" description="Helical" evidence="1">
    <location>
        <begin position="146"/>
        <end position="165"/>
    </location>
</feature>
<evidence type="ECO:0000256" key="1">
    <source>
        <dbReference type="SAM" id="Phobius"/>
    </source>
</evidence>
<accession>A0A9P4J5H3</accession>
<evidence type="ECO:0000313" key="2">
    <source>
        <dbReference type="EMBL" id="KAF2153827.1"/>
    </source>
</evidence>
<dbReference type="Proteomes" id="UP000799439">
    <property type="component" value="Unassembled WGS sequence"/>
</dbReference>
<dbReference type="AlphaFoldDB" id="A0A9P4J5H3"/>
<keyword evidence="1" id="KW-0472">Membrane</keyword>
<dbReference type="EMBL" id="ML996084">
    <property type="protein sequence ID" value="KAF2153827.1"/>
    <property type="molecule type" value="Genomic_DNA"/>
</dbReference>
<gene>
    <name evidence="2" type="ORF">K461DRAFT_320047</name>
</gene>